<evidence type="ECO:0000313" key="4">
    <source>
        <dbReference type="EMBL" id="MCK2220965.1"/>
    </source>
</evidence>
<dbReference type="PANTHER" id="PTHR35526:SF3">
    <property type="entry name" value="ANTI-SIGMA-F FACTOR RSBW"/>
    <property type="match status" value="1"/>
</dbReference>
<dbReference type="CDD" id="cd16936">
    <property type="entry name" value="HATPase_RsbW-like"/>
    <property type="match status" value="1"/>
</dbReference>
<sequence length="166" mass="18129">MAAEPREEWRAGQGRTGMAEQAPLRWPITPELGKLRERVQAYALAAGFTGARLRDVVLVVNEAADNVLEHGGGSGVVVAHADGDGLWIEVCDPAGTLTDERFRRLTAVPPPLARHGYGLWVIARLCDEVHIDHPGGGSRLRLRLNRRHPTLHGNAVPREDEHPGEP</sequence>
<dbReference type="InterPro" id="IPR003594">
    <property type="entry name" value="HATPase_dom"/>
</dbReference>
<dbReference type="Gene3D" id="3.30.565.10">
    <property type="entry name" value="Histidine kinase-like ATPase, C-terminal domain"/>
    <property type="match status" value="1"/>
</dbReference>
<evidence type="ECO:0000256" key="2">
    <source>
        <dbReference type="SAM" id="MobiDB-lite"/>
    </source>
</evidence>
<keyword evidence="1" id="KW-0808">Transferase</keyword>
<keyword evidence="4" id="KW-0067">ATP-binding</keyword>
<gene>
    <name evidence="4" type="ORF">MF672_045240</name>
</gene>
<accession>A0ABT0G9R1</accession>
<feature type="compositionally biased region" description="Basic residues" evidence="2">
    <location>
        <begin position="140"/>
        <end position="150"/>
    </location>
</feature>
<keyword evidence="5" id="KW-1185">Reference proteome</keyword>
<reference evidence="4 5" key="1">
    <citation type="submission" date="2022-04" db="EMBL/GenBank/DDBJ databases">
        <title>Genome draft of Actinomadura sp. ATCC 31491.</title>
        <authorList>
            <person name="Shi X."/>
            <person name="Du Y."/>
        </authorList>
    </citation>
    <scope>NUCLEOTIDE SEQUENCE [LARGE SCALE GENOMIC DNA]</scope>
    <source>
        <strain evidence="4 5">ATCC 31491</strain>
    </source>
</reference>
<feature type="domain" description="Histidine kinase/HSP90-like ATPase" evidence="3">
    <location>
        <begin position="32"/>
        <end position="143"/>
    </location>
</feature>
<dbReference type="Proteomes" id="UP001317259">
    <property type="component" value="Unassembled WGS sequence"/>
</dbReference>
<feature type="compositionally biased region" description="Basic and acidic residues" evidence="2">
    <location>
        <begin position="157"/>
        <end position="166"/>
    </location>
</feature>
<evidence type="ECO:0000259" key="3">
    <source>
        <dbReference type="Pfam" id="PF13581"/>
    </source>
</evidence>
<protein>
    <submittedName>
        <fullName evidence="4">ATP-binding protein</fullName>
    </submittedName>
</protein>
<evidence type="ECO:0000256" key="1">
    <source>
        <dbReference type="ARBA" id="ARBA00022527"/>
    </source>
</evidence>
<feature type="region of interest" description="Disordered" evidence="2">
    <location>
        <begin position="138"/>
        <end position="166"/>
    </location>
</feature>
<comment type="caution">
    <text evidence="4">The sequence shown here is derived from an EMBL/GenBank/DDBJ whole genome shotgun (WGS) entry which is preliminary data.</text>
</comment>
<dbReference type="GO" id="GO:0005524">
    <property type="term" value="F:ATP binding"/>
    <property type="evidence" value="ECO:0007669"/>
    <property type="project" value="UniProtKB-KW"/>
</dbReference>
<proteinExistence type="predicted"/>
<dbReference type="InterPro" id="IPR036890">
    <property type="entry name" value="HATPase_C_sf"/>
</dbReference>
<dbReference type="SUPFAM" id="SSF55874">
    <property type="entry name" value="ATPase domain of HSP90 chaperone/DNA topoisomerase II/histidine kinase"/>
    <property type="match status" value="1"/>
</dbReference>
<dbReference type="Pfam" id="PF13581">
    <property type="entry name" value="HATPase_c_2"/>
    <property type="match status" value="1"/>
</dbReference>
<keyword evidence="4" id="KW-0547">Nucleotide-binding</keyword>
<dbReference type="EMBL" id="JAKRKC020000003">
    <property type="protein sequence ID" value="MCK2220965.1"/>
    <property type="molecule type" value="Genomic_DNA"/>
</dbReference>
<organism evidence="4 5">
    <name type="scientific">Actinomadura luzonensis</name>
    <dbReference type="NCBI Taxonomy" id="2805427"/>
    <lineage>
        <taxon>Bacteria</taxon>
        <taxon>Bacillati</taxon>
        <taxon>Actinomycetota</taxon>
        <taxon>Actinomycetes</taxon>
        <taxon>Streptosporangiales</taxon>
        <taxon>Thermomonosporaceae</taxon>
        <taxon>Actinomadura</taxon>
    </lineage>
</organism>
<dbReference type="RefSeq" id="WP_242383671.1">
    <property type="nucleotide sequence ID" value="NZ_JAKRKC020000003.1"/>
</dbReference>
<keyword evidence="1" id="KW-0418">Kinase</keyword>
<dbReference type="PANTHER" id="PTHR35526">
    <property type="entry name" value="ANTI-SIGMA-F FACTOR RSBW-RELATED"/>
    <property type="match status" value="1"/>
</dbReference>
<dbReference type="InterPro" id="IPR050267">
    <property type="entry name" value="Anti-sigma-factor_SerPK"/>
</dbReference>
<evidence type="ECO:0000313" key="5">
    <source>
        <dbReference type="Proteomes" id="UP001317259"/>
    </source>
</evidence>
<keyword evidence="1" id="KW-0723">Serine/threonine-protein kinase</keyword>
<name>A0ABT0G9R1_9ACTN</name>